<comment type="caution">
    <text evidence="2">The sequence shown here is derived from an EMBL/GenBank/DDBJ whole genome shotgun (WGS) entry which is preliminary data.</text>
</comment>
<name>A0A9P6L7L9_9AGAM</name>
<feature type="region of interest" description="Disordered" evidence="1">
    <location>
        <begin position="54"/>
        <end position="105"/>
    </location>
</feature>
<reference evidence="2" key="2">
    <citation type="submission" date="2020-11" db="EMBL/GenBank/DDBJ databases">
        <authorList>
            <consortium name="DOE Joint Genome Institute"/>
            <person name="Kuo A."/>
            <person name="Miyauchi S."/>
            <person name="Kiss E."/>
            <person name="Drula E."/>
            <person name="Kohler A."/>
            <person name="Sanchez-Garcia M."/>
            <person name="Andreopoulos B."/>
            <person name="Barry K.W."/>
            <person name="Bonito G."/>
            <person name="Buee M."/>
            <person name="Carver A."/>
            <person name="Chen C."/>
            <person name="Cichocki N."/>
            <person name="Clum A."/>
            <person name="Culley D."/>
            <person name="Crous P.W."/>
            <person name="Fauchery L."/>
            <person name="Girlanda M."/>
            <person name="Hayes R."/>
            <person name="Keri Z."/>
            <person name="Labutti K."/>
            <person name="Lipzen A."/>
            <person name="Lombard V."/>
            <person name="Magnuson J."/>
            <person name="Maillard F."/>
            <person name="Morin E."/>
            <person name="Murat C."/>
            <person name="Nolan M."/>
            <person name="Ohm R."/>
            <person name="Pangilinan J."/>
            <person name="Pereira M."/>
            <person name="Perotto S."/>
            <person name="Peter M."/>
            <person name="Riley R."/>
            <person name="Sitrit Y."/>
            <person name="Stielow B."/>
            <person name="Szollosi G."/>
            <person name="Zifcakova L."/>
            <person name="Stursova M."/>
            <person name="Spatafora J.W."/>
            <person name="Tedersoo L."/>
            <person name="Vaario L.-M."/>
            <person name="Yamada A."/>
            <person name="Yan M."/>
            <person name="Wang P."/>
            <person name="Xu J."/>
            <person name="Bruns T."/>
            <person name="Baldrian P."/>
            <person name="Vilgalys R."/>
            <person name="Henrissat B."/>
            <person name="Grigoriev I.V."/>
            <person name="Hibbett D."/>
            <person name="Nagy L.G."/>
            <person name="Martin F.M."/>
        </authorList>
    </citation>
    <scope>NUCLEOTIDE SEQUENCE</scope>
    <source>
        <strain evidence="2">UH-Tt-Lm1</strain>
    </source>
</reference>
<sequence>MPTFPTFNGTVFQSDWDSNPLGHLASQHDWSSIPPNQHALSGGLDNPYNFSRLSGSSPAHARSSHTLDSFSVDDHASRNSGSRAVLTSHENPRIHSHISIHSDDHDSGSRIFHELRIENQNLKRLLQDSRHHAKPDLDLHEGIYENLHDSIHETRDAVQKLVTFITTNFTGQVPGIISIGIPLILKQDDYNCKFWNQALWQFIRNTEKAVMISPFTLFYFLLFNASSPLIQYVERATSQDTPEDPRYNT</sequence>
<gene>
    <name evidence="2" type="ORF">BJ322DRAFT_1106944</name>
</gene>
<evidence type="ECO:0000313" key="3">
    <source>
        <dbReference type="Proteomes" id="UP000736335"/>
    </source>
</evidence>
<protein>
    <submittedName>
        <fullName evidence="2">Uncharacterized protein</fullName>
    </submittedName>
</protein>
<keyword evidence="3" id="KW-1185">Reference proteome</keyword>
<evidence type="ECO:0000313" key="2">
    <source>
        <dbReference type="EMBL" id="KAF9786838.1"/>
    </source>
</evidence>
<proteinExistence type="predicted"/>
<accession>A0A9P6L7L9</accession>
<organism evidence="2 3">
    <name type="scientific">Thelephora terrestris</name>
    <dbReference type="NCBI Taxonomy" id="56493"/>
    <lineage>
        <taxon>Eukaryota</taxon>
        <taxon>Fungi</taxon>
        <taxon>Dikarya</taxon>
        <taxon>Basidiomycota</taxon>
        <taxon>Agaricomycotina</taxon>
        <taxon>Agaricomycetes</taxon>
        <taxon>Thelephorales</taxon>
        <taxon>Thelephoraceae</taxon>
        <taxon>Thelephora</taxon>
    </lineage>
</organism>
<dbReference type="AlphaFoldDB" id="A0A9P6L7L9"/>
<reference evidence="2" key="1">
    <citation type="journal article" date="2020" name="Nat. Commun.">
        <title>Large-scale genome sequencing of mycorrhizal fungi provides insights into the early evolution of symbiotic traits.</title>
        <authorList>
            <person name="Miyauchi S."/>
            <person name="Kiss E."/>
            <person name="Kuo A."/>
            <person name="Drula E."/>
            <person name="Kohler A."/>
            <person name="Sanchez-Garcia M."/>
            <person name="Morin E."/>
            <person name="Andreopoulos B."/>
            <person name="Barry K.W."/>
            <person name="Bonito G."/>
            <person name="Buee M."/>
            <person name="Carver A."/>
            <person name="Chen C."/>
            <person name="Cichocki N."/>
            <person name="Clum A."/>
            <person name="Culley D."/>
            <person name="Crous P.W."/>
            <person name="Fauchery L."/>
            <person name="Girlanda M."/>
            <person name="Hayes R.D."/>
            <person name="Keri Z."/>
            <person name="LaButti K."/>
            <person name="Lipzen A."/>
            <person name="Lombard V."/>
            <person name="Magnuson J."/>
            <person name="Maillard F."/>
            <person name="Murat C."/>
            <person name="Nolan M."/>
            <person name="Ohm R.A."/>
            <person name="Pangilinan J."/>
            <person name="Pereira M.F."/>
            <person name="Perotto S."/>
            <person name="Peter M."/>
            <person name="Pfister S."/>
            <person name="Riley R."/>
            <person name="Sitrit Y."/>
            <person name="Stielow J.B."/>
            <person name="Szollosi G."/>
            <person name="Zifcakova L."/>
            <person name="Stursova M."/>
            <person name="Spatafora J.W."/>
            <person name="Tedersoo L."/>
            <person name="Vaario L.M."/>
            <person name="Yamada A."/>
            <person name="Yan M."/>
            <person name="Wang P."/>
            <person name="Xu J."/>
            <person name="Bruns T."/>
            <person name="Baldrian P."/>
            <person name="Vilgalys R."/>
            <person name="Dunand C."/>
            <person name="Henrissat B."/>
            <person name="Grigoriev I.V."/>
            <person name="Hibbett D."/>
            <person name="Nagy L.G."/>
            <person name="Martin F.M."/>
        </authorList>
    </citation>
    <scope>NUCLEOTIDE SEQUENCE</scope>
    <source>
        <strain evidence="2">UH-Tt-Lm1</strain>
    </source>
</reference>
<evidence type="ECO:0000256" key="1">
    <source>
        <dbReference type="SAM" id="MobiDB-lite"/>
    </source>
</evidence>
<dbReference type="EMBL" id="WIUZ02000005">
    <property type="protein sequence ID" value="KAF9786838.1"/>
    <property type="molecule type" value="Genomic_DNA"/>
</dbReference>
<dbReference type="Proteomes" id="UP000736335">
    <property type="component" value="Unassembled WGS sequence"/>
</dbReference>